<gene>
    <name evidence="2" type="ORF">EAH77_16000</name>
</gene>
<dbReference type="EMBL" id="RCZD01000008">
    <property type="protein sequence ID" value="TPG60069.1"/>
    <property type="molecule type" value="Genomic_DNA"/>
</dbReference>
<comment type="caution">
    <text evidence="2">The sequence shown here is derived from an EMBL/GenBank/DDBJ whole genome shotgun (WGS) entry which is preliminary data.</text>
</comment>
<evidence type="ECO:0000256" key="1">
    <source>
        <dbReference type="SAM" id="Phobius"/>
    </source>
</evidence>
<protein>
    <submittedName>
        <fullName evidence="2">Uncharacterized protein</fullName>
    </submittedName>
</protein>
<organism evidence="2 3">
    <name type="scientific">Ewingella americana</name>
    <dbReference type="NCBI Taxonomy" id="41202"/>
    <lineage>
        <taxon>Bacteria</taxon>
        <taxon>Pseudomonadati</taxon>
        <taxon>Pseudomonadota</taxon>
        <taxon>Gammaproteobacteria</taxon>
        <taxon>Enterobacterales</taxon>
        <taxon>Yersiniaceae</taxon>
        <taxon>Ewingella</taxon>
    </lineage>
</organism>
<evidence type="ECO:0000313" key="3">
    <source>
        <dbReference type="Proteomes" id="UP000317663"/>
    </source>
</evidence>
<feature type="transmembrane region" description="Helical" evidence="1">
    <location>
        <begin position="12"/>
        <end position="31"/>
    </location>
</feature>
<accession>A0A502GD92</accession>
<dbReference type="AlphaFoldDB" id="A0A502GD92"/>
<evidence type="ECO:0000313" key="2">
    <source>
        <dbReference type="EMBL" id="TPG60069.1"/>
    </source>
</evidence>
<reference evidence="2 3" key="1">
    <citation type="journal article" date="2019" name="Environ. Microbiol.">
        <title>Species interactions and distinct microbial communities in high Arctic permafrost affected cryosols are associated with the CH4 and CO2 gas fluxes.</title>
        <authorList>
            <person name="Altshuler I."/>
            <person name="Hamel J."/>
            <person name="Turney S."/>
            <person name="Magnuson E."/>
            <person name="Levesque R."/>
            <person name="Greer C."/>
            <person name="Whyte L.G."/>
        </authorList>
    </citation>
    <scope>NUCLEOTIDE SEQUENCE [LARGE SCALE GENOMIC DNA]</scope>
    <source>
        <strain evidence="2 3">E4</strain>
    </source>
</reference>
<name>A0A502GD92_9GAMM</name>
<feature type="transmembrane region" description="Helical" evidence="1">
    <location>
        <begin position="51"/>
        <end position="73"/>
    </location>
</feature>
<dbReference type="Proteomes" id="UP000317663">
    <property type="component" value="Unassembled WGS sequence"/>
</dbReference>
<keyword evidence="1" id="KW-1133">Transmembrane helix</keyword>
<keyword evidence="1" id="KW-0472">Membrane</keyword>
<keyword evidence="1" id="KW-0812">Transmembrane</keyword>
<keyword evidence="3" id="KW-1185">Reference proteome</keyword>
<sequence>MKLPKINPMAEIYAQLIKVILFLVFSCYIFWNYVVTRNAFDGSDFATIVDGGILAIYVGSMIIHFTLMLMTYLKAISRMSRRL</sequence>
<proteinExistence type="predicted"/>